<dbReference type="Proteomes" id="UP000190092">
    <property type="component" value="Unassembled WGS sequence"/>
</dbReference>
<dbReference type="HAMAP" id="MF_00457">
    <property type="entry name" value="UPF0173"/>
    <property type="match status" value="1"/>
</dbReference>
<evidence type="ECO:0000256" key="3">
    <source>
        <dbReference type="SAM" id="SignalP"/>
    </source>
</evidence>
<dbReference type="InterPro" id="IPR022877">
    <property type="entry name" value="UPF0173"/>
</dbReference>
<evidence type="ECO:0000256" key="1">
    <source>
        <dbReference type="ARBA" id="ARBA00022801"/>
    </source>
</evidence>
<dbReference type="Pfam" id="PF12706">
    <property type="entry name" value="Lactamase_B_2"/>
    <property type="match status" value="1"/>
</dbReference>
<dbReference type="RefSeq" id="WP_085933896.1">
    <property type="nucleotide sequence ID" value="NZ_FUWJ01000002.1"/>
</dbReference>
<dbReference type="EMBL" id="FUWJ01000002">
    <property type="protein sequence ID" value="SJZ76009.1"/>
    <property type="molecule type" value="Genomic_DNA"/>
</dbReference>
<dbReference type="PANTHER" id="PTHR43546:SF3">
    <property type="entry name" value="UPF0173 METAL-DEPENDENT HYDROLASE MJ1163"/>
    <property type="match status" value="1"/>
</dbReference>
<feature type="domain" description="Metallo-beta-lactamase" evidence="4">
    <location>
        <begin position="32"/>
        <end position="234"/>
    </location>
</feature>
<proteinExistence type="inferred from homology"/>
<dbReference type="NCBIfam" id="NF001911">
    <property type="entry name" value="PRK00685.1"/>
    <property type="match status" value="1"/>
</dbReference>
<accession>A0A1T4N9U8</accession>
<dbReference type="Gene3D" id="3.60.15.10">
    <property type="entry name" value="Ribonuclease Z/Hydroxyacylglutathione hydrolase-like"/>
    <property type="match status" value="1"/>
</dbReference>
<evidence type="ECO:0000313" key="6">
    <source>
        <dbReference type="Proteomes" id="UP000190092"/>
    </source>
</evidence>
<dbReference type="GO" id="GO:0016787">
    <property type="term" value="F:hydrolase activity"/>
    <property type="evidence" value="ECO:0007669"/>
    <property type="project" value="UniProtKB-UniRule"/>
</dbReference>
<keyword evidence="6" id="KW-1185">Reference proteome</keyword>
<sequence>MRFRLLGIVVAACLAIAGTASAQDKIKLQWFAQSAFKLTTPGGKVVMIDPWLTGNPKTPPEWKDLDKLGKIDVILVTHGHGDHLGDAVPLAKKNEAPVWGPAGMDQFLTTLGVLPANLAPRFGKGGTIEPVPGLKVTAVHAEHSSEMILKDPATGKDTSYPAGEPVGFILQFANGFTIYHMGDTALFSDMKLYGEKYKPDLLLIPIGGHFVMNPADAAFATKEWIKPKMVLPMHYGTNPFLKGTPAEFKAALGQTSIKVLDDWQPGEVKEF</sequence>
<keyword evidence="3" id="KW-0732">Signal</keyword>
<organism evidence="5 6">
    <name type="scientific">Enhydrobacter aerosaccus</name>
    <dbReference type="NCBI Taxonomy" id="225324"/>
    <lineage>
        <taxon>Bacteria</taxon>
        <taxon>Pseudomonadati</taxon>
        <taxon>Pseudomonadota</taxon>
        <taxon>Alphaproteobacteria</taxon>
        <taxon>Hyphomicrobiales</taxon>
        <taxon>Enhydrobacter</taxon>
    </lineage>
</organism>
<feature type="signal peptide" evidence="3">
    <location>
        <begin position="1"/>
        <end position="22"/>
    </location>
</feature>
<dbReference type="SMART" id="SM00849">
    <property type="entry name" value="Lactamase_B"/>
    <property type="match status" value="1"/>
</dbReference>
<dbReference type="InterPro" id="IPR036866">
    <property type="entry name" value="RibonucZ/Hydroxyglut_hydro"/>
</dbReference>
<dbReference type="InterPro" id="IPR001279">
    <property type="entry name" value="Metallo-B-lactamas"/>
</dbReference>
<name>A0A1T4N9U8_9HYPH</name>
<dbReference type="AlphaFoldDB" id="A0A1T4N9U8"/>
<dbReference type="STRING" id="225324.SAMN02745126_02183"/>
<dbReference type="PANTHER" id="PTHR43546">
    <property type="entry name" value="UPF0173 METAL-DEPENDENT HYDROLASE MJ1163-RELATED"/>
    <property type="match status" value="1"/>
</dbReference>
<reference evidence="6" key="1">
    <citation type="submission" date="2017-02" db="EMBL/GenBank/DDBJ databases">
        <authorList>
            <person name="Varghese N."/>
            <person name="Submissions S."/>
        </authorList>
    </citation>
    <scope>NUCLEOTIDE SEQUENCE [LARGE SCALE GENOMIC DNA]</scope>
    <source>
        <strain evidence="6">ATCC 27094</strain>
    </source>
</reference>
<dbReference type="OrthoDB" id="9805728at2"/>
<evidence type="ECO:0000256" key="2">
    <source>
        <dbReference type="HAMAP-Rule" id="MF_00457"/>
    </source>
</evidence>
<evidence type="ECO:0000313" key="5">
    <source>
        <dbReference type="EMBL" id="SJZ76009.1"/>
    </source>
</evidence>
<dbReference type="InterPro" id="IPR050114">
    <property type="entry name" value="UPF0173_UPF0282_UlaG_hydrolase"/>
</dbReference>
<gene>
    <name evidence="5" type="ORF">SAMN02745126_02183</name>
</gene>
<keyword evidence="1 2" id="KW-0378">Hydrolase</keyword>
<protein>
    <recommendedName>
        <fullName evidence="2">UPF0173 metal-dependent hydrolase SAMN02745126_02183</fullName>
    </recommendedName>
</protein>
<feature type="chain" id="PRO_5012256221" description="UPF0173 metal-dependent hydrolase SAMN02745126_02183" evidence="3">
    <location>
        <begin position="23"/>
        <end position="271"/>
    </location>
</feature>
<dbReference type="SUPFAM" id="SSF56281">
    <property type="entry name" value="Metallo-hydrolase/oxidoreductase"/>
    <property type="match status" value="1"/>
</dbReference>
<comment type="similarity">
    <text evidence="2">Belongs to the UPF0173 family.</text>
</comment>
<evidence type="ECO:0000259" key="4">
    <source>
        <dbReference type="SMART" id="SM00849"/>
    </source>
</evidence>